<dbReference type="EMBL" id="BAAAYK010000040">
    <property type="protein sequence ID" value="GAA3366458.1"/>
    <property type="molecule type" value="Genomic_DNA"/>
</dbReference>
<dbReference type="InterPro" id="IPR018060">
    <property type="entry name" value="HTH_AraC"/>
</dbReference>
<feature type="domain" description="HTH araC/xylS-type" evidence="2">
    <location>
        <begin position="59"/>
        <end position="109"/>
    </location>
</feature>
<dbReference type="Proteomes" id="UP001500483">
    <property type="component" value="Unassembled WGS sequence"/>
</dbReference>
<feature type="region of interest" description="Disordered" evidence="1">
    <location>
        <begin position="111"/>
        <end position="139"/>
    </location>
</feature>
<gene>
    <name evidence="3" type="ORF">GCM10020366_70180</name>
</gene>
<keyword evidence="4" id="KW-1185">Reference proteome</keyword>
<name>A0ABP6S3M3_9PSEU</name>
<feature type="region of interest" description="Disordered" evidence="1">
    <location>
        <begin position="37"/>
        <end position="66"/>
    </location>
</feature>
<accession>A0ABP6S3M3</accession>
<reference evidence="4" key="1">
    <citation type="journal article" date="2019" name="Int. J. Syst. Evol. Microbiol.">
        <title>The Global Catalogue of Microorganisms (GCM) 10K type strain sequencing project: providing services to taxonomists for standard genome sequencing and annotation.</title>
        <authorList>
            <consortium name="The Broad Institute Genomics Platform"/>
            <consortium name="The Broad Institute Genome Sequencing Center for Infectious Disease"/>
            <person name="Wu L."/>
            <person name="Ma J."/>
        </authorList>
    </citation>
    <scope>NUCLEOTIDE SEQUENCE [LARGE SCALE GENOMIC DNA]</scope>
    <source>
        <strain evidence="4">JCM 9687</strain>
    </source>
</reference>
<dbReference type="PROSITE" id="PS01124">
    <property type="entry name" value="HTH_ARAC_FAMILY_2"/>
    <property type="match status" value="1"/>
</dbReference>
<organism evidence="3 4">
    <name type="scientific">Saccharopolyspora gregorii</name>
    <dbReference type="NCBI Taxonomy" id="33914"/>
    <lineage>
        <taxon>Bacteria</taxon>
        <taxon>Bacillati</taxon>
        <taxon>Actinomycetota</taxon>
        <taxon>Actinomycetes</taxon>
        <taxon>Pseudonocardiales</taxon>
        <taxon>Pseudonocardiaceae</taxon>
        <taxon>Saccharopolyspora</taxon>
    </lineage>
</organism>
<evidence type="ECO:0000259" key="2">
    <source>
        <dbReference type="PROSITE" id="PS01124"/>
    </source>
</evidence>
<sequence>MLVQALRLHLATRSPDDVGWFAALADPRLSAALEACTPTPPTRGPCRSSPPGRHVPHDVRRALPGPRGRDPIAYLTRWRMILAGEKLRTGEDTIARIASSLGYHSEHAFNAASSGRWGSRRALRPRARPDRNSERAADG</sequence>
<comment type="caution">
    <text evidence="3">The sequence shown here is derived from an EMBL/GenBank/DDBJ whole genome shotgun (WGS) entry which is preliminary data.</text>
</comment>
<feature type="compositionally biased region" description="Basic and acidic residues" evidence="1">
    <location>
        <begin position="127"/>
        <end position="139"/>
    </location>
</feature>
<evidence type="ECO:0000256" key="1">
    <source>
        <dbReference type="SAM" id="MobiDB-lite"/>
    </source>
</evidence>
<evidence type="ECO:0000313" key="4">
    <source>
        <dbReference type="Proteomes" id="UP001500483"/>
    </source>
</evidence>
<protein>
    <recommendedName>
        <fullName evidence="2">HTH araC/xylS-type domain-containing protein</fullName>
    </recommendedName>
</protein>
<proteinExistence type="predicted"/>
<evidence type="ECO:0000313" key="3">
    <source>
        <dbReference type="EMBL" id="GAA3366458.1"/>
    </source>
</evidence>
<dbReference type="Gene3D" id="1.10.10.60">
    <property type="entry name" value="Homeodomain-like"/>
    <property type="match status" value="1"/>
</dbReference>